<evidence type="ECO:0000313" key="2">
    <source>
        <dbReference type="Proteomes" id="UP001195965"/>
    </source>
</evidence>
<gene>
    <name evidence="1" type="ORF">HHS34_011225</name>
</gene>
<evidence type="ECO:0000313" key="1">
    <source>
        <dbReference type="EMBL" id="XRI73009.1"/>
    </source>
</evidence>
<dbReference type="EMBL" id="CP127526">
    <property type="protein sequence ID" value="XRI73009.1"/>
    <property type="molecule type" value="Genomic_DNA"/>
</dbReference>
<protein>
    <submittedName>
        <fullName evidence="1">Amidohydrolase family protein</fullName>
    </submittedName>
</protein>
<name>A0ACD5HDP6_9PROT</name>
<proteinExistence type="predicted"/>
<keyword evidence="2" id="KW-1185">Reference proteome</keyword>
<dbReference type="Proteomes" id="UP001195965">
    <property type="component" value="Chromosome"/>
</dbReference>
<reference evidence="1 2" key="1">
    <citation type="journal article" date="2021" name="ISME J.">
        <title>Genomic evolution of the class Acidithiobacillia: deep-branching Proteobacteria living in extreme acidic conditions.</title>
        <authorList>
            <person name="Moya-Beltran A."/>
            <person name="Beard S."/>
            <person name="Rojas-Villalobos C."/>
            <person name="Issotta F."/>
            <person name="Gallardo Y."/>
            <person name="Ulloa R."/>
            <person name="Giaveno A."/>
            <person name="Degli Esposti M."/>
            <person name="Johnson D.B."/>
            <person name="Quatrini R."/>
        </authorList>
    </citation>
    <scope>NUCLEOTIDE SEQUENCE [LARGE SCALE GENOMIC DNA]</scope>
    <source>
        <strain evidence="1 2">GG1-14</strain>
    </source>
</reference>
<sequence>MENKKIFRASIINPRNHAVADCFVDGAIYTEDGIIKKIGYFSDVIKGCENNIETVELDGVLMPGFADVHLHWVQHQVRGKYSGELLTWLKEHIWPEEASYIDTGKAGQAAEEFYADMLRAGTVMGMSYSSPHAAATEIAMQKMRGDWIIGNVLMAINAPNDLTDYSLHDPILLNEIMMRNDRHHYALTPRFAPNLSTEILSYLGMIAVQTSSFVQTHLAESNAEIAWVKELFPDAESYTQVYDKAGLLTPKTILGHCIEMNDSEWQCLFARGSWVAHCPSSNEALGNNRMPLEKLQEYHIPYALATDVGAGPSHSMLHVIQRFIAIHRKAGIKISFQEALYRATLAGAEAMNRDAIAGNLCPGKRADFILLPSKQKNQSWDGWFSECIGGTMSELEERPQGTWLASERAA</sequence>
<accession>A0ACD5HDP6</accession>
<organism evidence="1 2">
    <name type="scientific">Acidithiobacillus montserratensis</name>
    <dbReference type="NCBI Taxonomy" id="2729135"/>
    <lineage>
        <taxon>Bacteria</taxon>
        <taxon>Pseudomonadati</taxon>
        <taxon>Pseudomonadota</taxon>
        <taxon>Acidithiobacillia</taxon>
        <taxon>Acidithiobacillales</taxon>
        <taxon>Acidithiobacillaceae</taxon>
        <taxon>Acidithiobacillus</taxon>
    </lineage>
</organism>